<organism evidence="1 2">
    <name type="scientific">Lentinus brumalis</name>
    <dbReference type="NCBI Taxonomy" id="2498619"/>
    <lineage>
        <taxon>Eukaryota</taxon>
        <taxon>Fungi</taxon>
        <taxon>Dikarya</taxon>
        <taxon>Basidiomycota</taxon>
        <taxon>Agaricomycotina</taxon>
        <taxon>Agaricomycetes</taxon>
        <taxon>Polyporales</taxon>
        <taxon>Polyporaceae</taxon>
        <taxon>Lentinus</taxon>
    </lineage>
</organism>
<name>A0A371DIX2_9APHY</name>
<dbReference type="AlphaFoldDB" id="A0A371DIX2"/>
<reference evidence="1 2" key="1">
    <citation type="journal article" date="2018" name="Biotechnol. Biofuels">
        <title>Integrative visual omics of the white-rot fungus Polyporus brumalis exposes the biotechnological potential of its oxidative enzymes for delignifying raw plant biomass.</title>
        <authorList>
            <person name="Miyauchi S."/>
            <person name="Rancon A."/>
            <person name="Drula E."/>
            <person name="Hage H."/>
            <person name="Chaduli D."/>
            <person name="Favel A."/>
            <person name="Grisel S."/>
            <person name="Henrissat B."/>
            <person name="Herpoel-Gimbert I."/>
            <person name="Ruiz-Duenas F.J."/>
            <person name="Chevret D."/>
            <person name="Hainaut M."/>
            <person name="Lin J."/>
            <person name="Wang M."/>
            <person name="Pangilinan J."/>
            <person name="Lipzen A."/>
            <person name="Lesage-Meessen L."/>
            <person name="Navarro D."/>
            <person name="Riley R."/>
            <person name="Grigoriev I.V."/>
            <person name="Zhou S."/>
            <person name="Raouche S."/>
            <person name="Rosso M.N."/>
        </authorList>
    </citation>
    <scope>NUCLEOTIDE SEQUENCE [LARGE SCALE GENOMIC DNA]</scope>
    <source>
        <strain evidence="1 2">BRFM 1820</strain>
    </source>
</reference>
<dbReference type="EMBL" id="KZ857390">
    <property type="protein sequence ID" value="RDX52483.1"/>
    <property type="molecule type" value="Genomic_DNA"/>
</dbReference>
<dbReference type="OrthoDB" id="2800666at2759"/>
<dbReference type="Proteomes" id="UP000256964">
    <property type="component" value="Unassembled WGS sequence"/>
</dbReference>
<evidence type="ECO:0000313" key="2">
    <source>
        <dbReference type="Proteomes" id="UP000256964"/>
    </source>
</evidence>
<accession>A0A371DIX2</accession>
<sequence>MATVMREPAHLGMANFERGRWDAETVHAVNVASLEGEFAEVATVIAGNWIGQLDTGKLGHLLQCIRSVRRAYSQAPAPIVHSNSYAAAVTAAQRYTSQLPQLLFLRSLKSSSIAIMHNILAVILLCFIHFATDTMTELDPLSLLRDLAMDFPGKLESMSSVRKLQLMDGYLTTALAAVRARINQVSPTHRFPPEVLAVIFDCVRLPRSCEDTEIELPADSRPLIAVTHVCRRWRTIALEHTSLRTGIAAYSGSGRTFVERCRGAPQVDVSAAVIDGQLSRAQKHLLRTLRPRIRRLSLTVDCHQQLTVFRKALRGLAGSLEALSIVVLKLALPHK</sequence>
<proteinExistence type="predicted"/>
<protein>
    <submittedName>
        <fullName evidence="1">Uncharacterized protein</fullName>
    </submittedName>
</protein>
<evidence type="ECO:0000313" key="1">
    <source>
        <dbReference type="EMBL" id="RDX52483.1"/>
    </source>
</evidence>
<dbReference type="Gene3D" id="1.20.1280.50">
    <property type="match status" value="1"/>
</dbReference>
<gene>
    <name evidence="1" type="ORF">OH76DRAFT_1480598</name>
</gene>
<keyword evidence="2" id="KW-1185">Reference proteome</keyword>